<reference evidence="5 6" key="1">
    <citation type="submission" date="2019-02" db="EMBL/GenBank/DDBJ databases">
        <title>Deep-cultivation of Planctomycetes and their phenomic and genomic characterization uncovers novel biology.</title>
        <authorList>
            <person name="Wiegand S."/>
            <person name="Jogler M."/>
            <person name="Boedeker C."/>
            <person name="Pinto D."/>
            <person name="Vollmers J."/>
            <person name="Rivas-Marin E."/>
            <person name="Kohn T."/>
            <person name="Peeters S.H."/>
            <person name="Heuer A."/>
            <person name="Rast P."/>
            <person name="Oberbeckmann S."/>
            <person name="Bunk B."/>
            <person name="Jeske O."/>
            <person name="Meyerdierks A."/>
            <person name="Storesund J.E."/>
            <person name="Kallscheuer N."/>
            <person name="Luecker S."/>
            <person name="Lage O.M."/>
            <person name="Pohl T."/>
            <person name="Merkel B.J."/>
            <person name="Hornburger P."/>
            <person name="Mueller R.-W."/>
            <person name="Bruemmer F."/>
            <person name="Labrenz M."/>
            <person name="Spormann A.M."/>
            <person name="Op Den Camp H."/>
            <person name="Overmann J."/>
            <person name="Amann R."/>
            <person name="Jetten M.S.M."/>
            <person name="Mascher T."/>
            <person name="Medema M.H."/>
            <person name="Devos D.P."/>
            <person name="Kaster A.-K."/>
            <person name="Ovreas L."/>
            <person name="Rohde M."/>
            <person name="Galperin M.Y."/>
            <person name="Jogler C."/>
        </authorList>
    </citation>
    <scope>NUCLEOTIDE SEQUENCE [LARGE SCALE GENOMIC DNA]</scope>
    <source>
        <strain evidence="5 6">V7</strain>
    </source>
</reference>
<dbReference type="InterPro" id="IPR016036">
    <property type="entry name" value="Malonyl_transacylase_ACP-bd"/>
</dbReference>
<name>A0A5C6FSZ4_9PLAN</name>
<dbReference type="SMART" id="SM00827">
    <property type="entry name" value="PKS_AT"/>
    <property type="match status" value="1"/>
</dbReference>
<dbReference type="InterPro" id="IPR016035">
    <property type="entry name" value="Acyl_Trfase/lysoPLipase"/>
</dbReference>
<dbReference type="PIRSF" id="PIRSF000446">
    <property type="entry name" value="Mct"/>
    <property type="match status" value="1"/>
</dbReference>
<evidence type="ECO:0000313" key="5">
    <source>
        <dbReference type="EMBL" id="TWU65404.1"/>
    </source>
</evidence>
<accession>A0A5C6FSZ4</accession>
<dbReference type="InterPro" id="IPR004410">
    <property type="entry name" value="Malonyl_CoA-ACP_transAc_FabD"/>
</dbReference>
<dbReference type="AlphaFoldDB" id="A0A5C6FSZ4"/>
<dbReference type="Gene3D" id="3.40.366.10">
    <property type="entry name" value="Malonyl-Coenzyme A Acyl Carrier Protein, domain 2"/>
    <property type="match status" value="1"/>
</dbReference>
<evidence type="ECO:0000256" key="2">
    <source>
        <dbReference type="PIRNR" id="PIRNR000446"/>
    </source>
</evidence>
<protein>
    <recommendedName>
        <fullName evidence="1 2">Malonyl CoA-acyl carrier protein transacylase</fullName>
        <ecNumber evidence="2">2.3.1.39</ecNumber>
    </recommendedName>
</protein>
<dbReference type="Proteomes" id="UP000316476">
    <property type="component" value="Unassembled WGS sequence"/>
</dbReference>
<comment type="caution">
    <text evidence="5">The sequence shown here is derived from an EMBL/GenBank/DDBJ whole genome shotgun (WGS) entry which is preliminary data.</text>
</comment>
<dbReference type="PANTHER" id="PTHR47170:SF2">
    <property type="entry name" value="MALONYL-COA:ACP TRANSACYLASE (MAT) DOMAIN-CONTAINING PROTEIN"/>
    <property type="match status" value="1"/>
</dbReference>
<keyword evidence="2 5" id="KW-0808">Transferase</keyword>
<evidence type="ECO:0000259" key="4">
    <source>
        <dbReference type="SMART" id="SM00827"/>
    </source>
</evidence>
<evidence type="ECO:0000256" key="1">
    <source>
        <dbReference type="ARBA" id="ARBA00018953"/>
    </source>
</evidence>
<dbReference type="InterPro" id="IPR024925">
    <property type="entry name" value="Malonyl_CoA-ACP_transAc"/>
</dbReference>
<evidence type="ECO:0000256" key="3">
    <source>
        <dbReference type="PIRSR" id="PIRSR000446-1"/>
    </source>
</evidence>
<proteinExistence type="inferred from homology"/>
<dbReference type="GO" id="GO:0004314">
    <property type="term" value="F:[acyl-carrier-protein] S-malonyltransferase activity"/>
    <property type="evidence" value="ECO:0007669"/>
    <property type="project" value="UniProtKB-EC"/>
</dbReference>
<feature type="active site" evidence="3">
    <location>
        <position position="128"/>
    </location>
</feature>
<dbReference type="InterPro" id="IPR014043">
    <property type="entry name" value="Acyl_transferase_dom"/>
</dbReference>
<evidence type="ECO:0000313" key="6">
    <source>
        <dbReference type="Proteomes" id="UP000316476"/>
    </source>
</evidence>
<comment type="similarity">
    <text evidence="2">Belongs to the fabD family.</text>
</comment>
<dbReference type="SUPFAM" id="SSF55048">
    <property type="entry name" value="Probable ACP-binding domain of malonyl-CoA ACP transacylase"/>
    <property type="match status" value="1"/>
</dbReference>
<dbReference type="EC" id="2.3.1.39" evidence="2"/>
<dbReference type="InterPro" id="IPR001227">
    <property type="entry name" value="Ac_transferase_dom_sf"/>
</dbReference>
<dbReference type="EMBL" id="SJPZ01000001">
    <property type="protein sequence ID" value="TWU65404.1"/>
    <property type="molecule type" value="Genomic_DNA"/>
</dbReference>
<dbReference type="InterPro" id="IPR052760">
    <property type="entry name" value="Mitochondrial_malonyltrans"/>
</dbReference>
<dbReference type="Pfam" id="PF00698">
    <property type="entry name" value="Acyl_transf_1"/>
    <property type="match status" value="1"/>
</dbReference>
<dbReference type="NCBIfam" id="TIGR00128">
    <property type="entry name" value="fabD"/>
    <property type="match status" value="1"/>
</dbReference>
<dbReference type="SUPFAM" id="SSF52151">
    <property type="entry name" value="FabD/lysophospholipase-like"/>
    <property type="match status" value="1"/>
</dbReference>
<sequence>MLCFGPSSPWPDVDGQNRTLPVLTERTAAVTFDVQRVGILFPGQGAQVPGMGKALSERASLARELFDQANEILGYDLAQLCFEGPAEKLNQTEFCQPALFVTGIAAAKVYADEQPEMAQRIVAAAGLSLGEYTAVCFADGLDFADALRLVQRRGQAMQAAADAVESGMSSVVGLDLEQVTAVCDAARQDDEILRPANLLCPGNIATSGHLSALARLEPLASEAGAMKVIPLSVAGAFHTDLMAPAVDQLKQALQEMPIRDTRIPVYSNVDASPHQKADEIRDLLTRQVVNPVLWEASIRRMMDDGVEGFLESGTGRVLRGTLKRINRKFPTDGFGD</sequence>
<dbReference type="Gene3D" id="3.30.70.250">
    <property type="entry name" value="Malonyl-CoA ACP transacylase, ACP-binding"/>
    <property type="match status" value="1"/>
</dbReference>
<organism evidence="5 6">
    <name type="scientific">Crateriforma conspicua</name>
    <dbReference type="NCBI Taxonomy" id="2527996"/>
    <lineage>
        <taxon>Bacteria</taxon>
        <taxon>Pseudomonadati</taxon>
        <taxon>Planctomycetota</taxon>
        <taxon>Planctomycetia</taxon>
        <taxon>Planctomycetales</taxon>
        <taxon>Planctomycetaceae</taxon>
        <taxon>Crateriforma</taxon>
    </lineage>
</organism>
<feature type="domain" description="Malonyl-CoA:ACP transacylase (MAT)" evidence="4">
    <location>
        <begin position="40"/>
        <end position="336"/>
    </location>
</feature>
<dbReference type="PANTHER" id="PTHR47170">
    <property type="entry name" value="MALONYL-COA ACP TRANSACYLASE, ACP-BINDING"/>
    <property type="match status" value="1"/>
</dbReference>
<feature type="active site" evidence="3">
    <location>
        <position position="238"/>
    </location>
</feature>
<comment type="catalytic activity">
    <reaction evidence="2">
        <text>holo-[ACP] + malonyl-CoA = malonyl-[ACP] + CoA</text>
        <dbReference type="Rhea" id="RHEA:41792"/>
        <dbReference type="Rhea" id="RHEA-COMP:9623"/>
        <dbReference type="Rhea" id="RHEA-COMP:9685"/>
        <dbReference type="ChEBI" id="CHEBI:57287"/>
        <dbReference type="ChEBI" id="CHEBI:57384"/>
        <dbReference type="ChEBI" id="CHEBI:64479"/>
        <dbReference type="ChEBI" id="CHEBI:78449"/>
        <dbReference type="EC" id="2.3.1.39"/>
    </reaction>
</comment>
<gene>
    <name evidence="5" type="primary">fabD</name>
    <name evidence="5" type="ORF">V7x_09510</name>
</gene>
<keyword evidence="2 5" id="KW-0012">Acyltransferase</keyword>